<dbReference type="Pfam" id="PF13041">
    <property type="entry name" value="PPR_2"/>
    <property type="match status" value="1"/>
</dbReference>
<dbReference type="PANTHER" id="PTHR47926:SF401">
    <property type="entry name" value="PENTATRICOPEPTIDE REPEAT-CONTAINING PROTEIN"/>
    <property type="match status" value="1"/>
</dbReference>
<dbReference type="InterPro" id="IPR046960">
    <property type="entry name" value="PPR_At4g14850-like_plant"/>
</dbReference>
<dbReference type="AlphaFoldDB" id="A0A1R3JT29"/>
<sequence>MGNAQEYYFTVDRRMQESKRAQTNSCPHRNFSKAIPKTSRFPRYSPPVRFCALRLRFSLLRDQGFQLHKEPNALGFVQGGRGKEALQLFNEMQNLSTDNVKPDKITMASLLSACAYLGAIDHGKWIHSYLRRSGIECDVVIGTALVDMYGKCGSVERAYGVFKEMPKRDTLAWTAMISAFALHGYSKEAFETFEEMKAGGVKPNHVTFVGLLSACAHSGLVEKGRWYFDMMRCVYSIKPQLHHYACMVDILSRAGLFKEVEELVRSMPIEPDVFVWGAVLGGFE</sequence>
<dbReference type="FunFam" id="1.25.40.10:FF:000242">
    <property type="entry name" value="Pentatricopeptide repeat-containing protein"/>
    <property type="match status" value="1"/>
</dbReference>
<dbReference type="Proteomes" id="UP000187203">
    <property type="component" value="Unassembled WGS sequence"/>
</dbReference>
<evidence type="ECO:0008006" key="5">
    <source>
        <dbReference type="Google" id="ProtNLM"/>
    </source>
</evidence>
<protein>
    <recommendedName>
        <fullName evidence="5">Pentatricopeptide repeat-containing protein</fullName>
    </recommendedName>
</protein>
<evidence type="ECO:0000256" key="1">
    <source>
        <dbReference type="ARBA" id="ARBA00022737"/>
    </source>
</evidence>
<feature type="repeat" description="PPR" evidence="2">
    <location>
        <begin position="138"/>
        <end position="168"/>
    </location>
</feature>
<dbReference type="NCBIfam" id="TIGR00756">
    <property type="entry name" value="PPR"/>
    <property type="match status" value="2"/>
</dbReference>
<evidence type="ECO:0000313" key="4">
    <source>
        <dbReference type="Proteomes" id="UP000187203"/>
    </source>
</evidence>
<evidence type="ECO:0000313" key="3">
    <source>
        <dbReference type="EMBL" id="OMO98006.1"/>
    </source>
</evidence>
<dbReference type="InterPro" id="IPR011990">
    <property type="entry name" value="TPR-like_helical_dom_sf"/>
</dbReference>
<dbReference type="GO" id="GO:0009451">
    <property type="term" value="P:RNA modification"/>
    <property type="evidence" value="ECO:0007669"/>
    <property type="project" value="InterPro"/>
</dbReference>
<dbReference type="InterPro" id="IPR002885">
    <property type="entry name" value="PPR_rpt"/>
</dbReference>
<dbReference type="GO" id="GO:0003723">
    <property type="term" value="F:RNA binding"/>
    <property type="evidence" value="ECO:0007669"/>
    <property type="project" value="InterPro"/>
</dbReference>
<dbReference type="Pfam" id="PF01535">
    <property type="entry name" value="PPR"/>
    <property type="match status" value="3"/>
</dbReference>
<keyword evidence="4" id="KW-1185">Reference proteome</keyword>
<dbReference type="Gene3D" id="1.25.40.10">
    <property type="entry name" value="Tetratricopeptide repeat domain"/>
    <property type="match status" value="1"/>
</dbReference>
<gene>
    <name evidence="3" type="ORF">COLO4_14204</name>
</gene>
<proteinExistence type="predicted"/>
<name>A0A1R3JT29_9ROSI</name>
<dbReference type="OrthoDB" id="185373at2759"/>
<dbReference type="PROSITE" id="PS51375">
    <property type="entry name" value="PPR"/>
    <property type="match status" value="2"/>
</dbReference>
<reference evidence="4" key="1">
    <citation type="submission" date="2013-09" db="EMBL/GenBank/DDBJ databases">
        <title>Corchorus olitorius genome sequencing.</title>
        <authorList>
            <person name="Alam M."/>
            <person name="Haque M.S."/>
            <person name="Islam M.S."/>
            <person name="Emdad E.M."/>
            <person name="Islam M.M."/>
            <person name="Ahmed B."/>
            <person name="Halim A."/>
            <person name="Hossen Q.M.M."/>
            <person name="Hossain M.Z."/>
            <person name="Ahmed R."/>
            <person name="Khan M.M."/>
            <person name="Islam R."/>
            <person name="Rashid M.M."/>
            <person name="Khan S.A."/>
            <person name="Rahman M.S."/>
            <person name="Alam M."/>
            <person name="Yahiya A.S."/>
            <person name="Khan M.S."/>
            <person name="Azam M.S."/>
            <person name="Haque T."/>
            <person name="Lashkar M.Z.H."/>
            <person name="Akhand A.I."/>
            <person name="Morshed G."/>
            <person name="Roy S."/>
            <person name="Uddin K.S."/>
            <person name="Rabeya T."/>
            <person name="Hossain A.S."/>
            <person name="Chowdhury A."/>
            <person name="Snigdha A.R."/>
            <person name="Mortoza M.S."/>
            <person name="Matin S.A."/>
            <person name="Hoque S.M.E."/>
            <person name="Islam M.K."/>
            <person name="Roy D.K."/>
            <person name="Haider R."/>
            <person name="Moosa M.M."/>
            <person name="Elias S.M."/>
            <person name="Hasan A.M."/>
            <person name="Jahan S."/>
            <person name="Shafiuddin M."/>
            <person name="Mahmood N."/>
            <person name="Shommy N.S."/>
        </authorList>
    </citation>
    <scope>NUCLEOTIDE SEQUENCE [LARGE SCALE GENOMIC DNA]</scope>
    <source>
        <strain evidence="4">cv. O-4</strain>
    </source>
</reference>
<keyword evidence="1" id="KW-0677">Repeat</keyword>
<comment type="caution">
    <text evidence="3">The sequence shown here is derived from an EMBL/GenBank/DDBJ whole genome shotgun (WGS) entry which is preliminary data.</text>
</comment>
<dbReference type="PANTHER" id="PTHR47926">
    <property type="entry name" value="PENTATRICOPEPTIDE REPEAT-CONTAINING PROTEIN"/>
    <property type="match status" value="1"/>
</dbReference>
<evidence type="ECO:0000256" key="2">
    <source>
        <dbReference type="PROSITE-ProRule" id="PRU00708"/>
    </source>
</evidence>
<dbReference type="STRING" id="93759.A0A1R3JT29"/>
<organism evidence="3 4">
    <name type="scientific">Corchorus olitorius</name>
    <dbReference type="NCBI Taxonomy" id="93759"/>
    <lineage>
        <taxon>Eukaryota</taxon>
        <taxon>Viridiplantae</taxon>
        <taxon>Streptophyta</taxon>
        <taxon>Embryophyta</taxon>
        <taxon>Tracheophyta</taxon>
        <taxon>Spermatophyta</taxon>
        <taxon>Magnoliopsida</taxon>
        <taxon>eudicotyledons</taxon>
        <taxon>Gunneridae</taxon>
        <taxon>Pentapetalae</taxon>
        <taxon>rosids</taxon>
        <taxon>malvids</taxon>
        <taxon>Malvales</taxon>
        <taxon>Malvaceae</taxon>
        <taxon>Grewioideae</taxon>
        <taxon>Apeibeae</taxon>
        <taxon>Corchorus</taxon>
    </lineage>
</organism>
<dbReference type="EMBL" id="AWUE01015392">
    <property type="protein sequence ID" value="OMO98006.1"/>
    <property type="molecule type" value="Genomic_DNA"/>
</dbReference>
<accession>A0A1R3JT29</accession>
<feature type="repeat" description="PPR" evidence="2">
    <location>
        <begin position="169"/>
        <end position="203"/>
    </location>
</feature>